<dbReference type="InterPro" id="IPR023198">
    <property type="entry name" value="PGP-like_dom2"/>
</dbReference>
<dbReference type="SFLD" id="SFLDS00003">
    <property type="entry name" value="Haloacid_Dehalogenase"/>
    <property type="match status" value="1"/>
</dbReference>
<dbReference type="EC" id="3.-.-.-" evidence="1"/>
<dbReference type="Pfam" id="PF13419">
    <property type="entry name" value="HAD_2"/>
    <property type="match status" value="1"/>
</dbReference>
<protein>
    <submittedName>
        <fullName evidence="1">HAD family hydrolase</fullName>
        <ecNumber evidence="1">3.-.-.-</ecNumber>
    </submittedName>
</protein>
<dbReference type="InterPro" id="IPR023214">
    <property type="entry name" value="HAD_sf"/>
</dbReference>
<sequence length="205" mass="23426">MDSIIFDLDGTLWDSREAIALSWNQIFEKLEEGSFKITKDDLTAMMGLQIDEIGERLLPSLEPAKRKELLARCGEVENEYIIKHGGILYPEVEEVLKGLSRKYKLFIVSNCEEGYIEAFLEYYGFNKYIQDFENPGRTGLVKGENIKLVMERNNLADTVYVGDTEKDRAAAELAGIPFVYAAYGFGEVHNTDYKIHNFKELALLF</sequence>
<dbReference type="EMBL" id="JAUJWV010000001">
    <property type="protein sequence ID" value="MDN7240809.1"/>
    <property type="molecule type" value="Genomic_DNA"/>
</dbReference>
<comment type="caution">
    <text evidence="1">The sequence shown here is derived from an EMBL/GenBank/DDBJ whole genome shotgun (WGS) entry which is preliminary data.</text>
</comment>
<evidence type="ECO:0000313" key="1">
    <source>
        <dbReference type="EMBL" id="MDN7240809.1"/>
    </source>
</evidence>
<dbReference type="Gene3D" id="3.40.50.1000">
    <property type="entry name" value="HAD superfamily/HAD-like"/>
    <property type="match status" value="1"/>
</dbReference>
<dbReference type="Gene3D" id="1.10.150.240">
    <property type="entry name" value="Putative phosphatase, domain 2"/>
    <property type="match status" value="1"/>
</dbReference>
<dbReference type="PANTHER" id="PTHR43434">
    <property type="entry name" value="PHOSPHOGLYCOLATE PHOSPHATASE"/>
    <property type="match status" value="1"/>
</dbReference>
<dbReference type="InterPro" id="IPR036412">
    <property type="entry name" value="HAD-like_sf"/>
</dbReference>
<dbReference type="InterPro" id="IPR050155">
    <property type="entry name" value="HAD-like_hydrolase_sf"/>
</dbReference>
<proteinExistence type="predicted"/>
<evidence type="ECO:0000313" key="2">
    <source>
        <dbReference type="Proteomes" id="UP001172055"/>
    </source>
</evidence>
<dbReference type="RefSeq" id="WP_301722707.1">
    <property type="nucleotide sequence ID" value="NZ_JAUJWV010000001.1"/>
</dbReference>
<dbReference type="InterPro" id="IPR041492">
    <property type="entry name" value="HAD_2"/>
</dbReference>
<reference evidence="1 2" key="1">
    <citation type="submission" date="2023-06" db="EMBL/GenBank/DDBJ databases">
        <title>Novel species in genus Planococcus.</title>
        <authorList>
            <person name="Ning S."/>
        </authorList>
    </citation>
    <scope>NUCLEOTIDE SEQUENCE [LARGE SCALE GENOMIC DNA]</scope>
    <source>
        <strain evidence="1 2">N028</strain>
    </source>
</reference>
<dbReference type="SUPFAM" id="SSF56784">
    <property type="entry name" value="HAD-like"/>
    <property type="match status" value="1"/>
</dbReference>
<dbReference type="SFLD" id="SFLDG01129">
    <property type="entry name" value="C1.5:_HAD__Beta-PGM__Phosphata"/>
    <property type="match status" value="1"/>
</dbReference>
<accession>A0ABT8MYT8</accession>
<keyword evidence="1" id="KW-0378">Hydrolase</keyword>
<dbReference type="NCBIfam" id="TIGR01549">
    <property type="entry name" value="HAD-SF-IA-v1"/>
    <property type="match status" value="1"/>
</dbReference>
<dbReference type="GO" id="GO:0016787">
    <property type="term" value="F:hydrolase activity"/>
    <property type="evidence" value="ECO:0007669"/>
    <property type="project" value="UniProtKB-KW"/>
</dbReference>
<dbReference type="Proteomes" id="UP001172055">
    <property type="component" value="Unassembled WGS sequence"/>
</dbReference>
<keyword evidence="2" id="KW-1185">Reference proteome</keyword>
<dbReference type="PANTHER" id="PTHR43434:SF1">
    <property type="entry name" value="PHOSPHOGLYCOLATE PHOSPHATASE"/>
    <property type="match status" value="1"/>
</dbReference>
<dbReference type="InterPro" id="IPR006439">
    <property type="entry name" value="HAD-SF_hydro_IA"/>
</dbReference>
<name>A0ABT8MYT8_9BACL</name>
<organism evidence="1 2">
    <name type="scientific">Planococcus shixiaomingii</name>
    <dbReference type="NCBI Taxonomy" id="3058393"/>
    <lineage>
        <taxon>Bacteria</taxon>
        <taxon>Bacillati</taxon>
        <taxon>Bacillota</taxon>
        <taxon>Bacilli</taxon>
        <taxon>Bacillales</taxon>
        <taxon>Caryophanaceae</taxon>
        <taxon>Planococcus</taxon>
    </lineage>
</organism>
<gene>
    <name evidence="1" type="ORF">QWY14_03360</name>
</gene>